<evidence type="ECO:0000256" key="1">
    <source>
        <dbReference type="ARBA" id="ARBA00004651"/>
    </source>
</evidence>
<evidence type="ECO:0000313" key="9">
    <source>
        <dbReference type="Proteomes" id="UP000469424"/>
    </source>
</evidence>
<dbReference type="Proteomes" id="UP000469424">
    <property type="component" value="Unassembled WGS sequence"/>
</dbReference>
<feature type="domain" description="Major facilitator superfamily (MFS) profile" evidence="7">
    <location>
        <begin position="6"/>
        <end position="404"/>
    </location>
</feature>
<dbReference type="GO" id="GO:0022857">
    <property type="term" value="F:transmembrane transporter activity"/>
    <property type="evidence" value="ECO:0007669"/>
    <property type="project" value="InterPro"/>
</dbReference>
<dbReference type="SUPFAM" id="SSF103473">
    <property type="entry name" value="MFS general substrate transporter"/>
    <property type="match status" value="1"/>
</dbReference>
<dbReference type="GO" id="GO:0005886">
    <property type="term" value="C:plasma membrane"/>
    <property type="evidence" value="ECO:0007669"/>
    <property type="project" value="UniProtKB-SubCell"/>
</dbReference>
<keyword evidence="4 6" id="KW-1133">Transmembrane helix</keyword>
<accession>A0A6N7XM87</accession>
<evidence type="ECO:0000313" key="8">
    <source>
        <dbReference type="EMBL" id="MST71066.1"/>
    </source>
</evidence>
<feature type="transmembrane region" description="Helical" evidence="6">
    <location>
        <begin position="105"/>
        <end position="124"/>
    </location>
</feature>
<dbReference type="InterPro" id="IPR020846">
    <property type="entry name" value="MFS_dom"/>
</dbReference>
<evidence type="ECO:0000256" key="2">
    <source>
        <dbReference type="ARBA" id="ARBA00022448"/>
    </source>
</evidence>
<feature type="transmembrane region" description="Helical" evidence="6">
    <location>
        <begin position="250"/>
        <end position="267"/>
    </location>
</feature>
<keyword evidence="3 6" id="KW-0812">Transmembrane</keyword>
<name>A0A6N7XM87_9FIRM</name>
<feature type="transmembrane region" description="Helical" evidence="6">
    <location>
        <begin position="347"/>
        <end position="370"/>
    </location>
</feature>
<evidence type="ECO:0000256" key="4">
    <source>
        <dbReference type="ARBA" id="ARBA00022989"/>
    </source>
</evidence>
<dbReference type="PANTHER" id="PTHR43385">
    <property type="entry name" value="RIBOFLAVIN TRANSPORTER RIBJ"/>
    <property type="match status" value="1"/>
</dbReference>
<dbReference type="AlphaFoldDB" id="A0A6N7XM87"/>
<feature type="transmembrane region" description="Helical" evidence="6">
    <location>
        <begin position="136"/>
        <end position="164"/>
    </location>
</feature>
<proteinExistence type="predicted"/>
<feature type="transmembrane region" description="Helical" evidence="6">
    <location>
        <begin position="382"/>
        <end position="402"/>
    </location>
</feature>
<reference evidence="8 9" key="1">
    <citation type="submission" date="2019-08" db="EMBL/GenBank/DDBJ databases">
        <title>In-depth cultivation of the pig gut microbiome towards novel bacterial diversity and tailored functional studies.</title>
        <authorList>
            <person name="Wylensek D."/>
            <person name="Hitch T.C.A."/>
            <person name="Clavel T."/>
        </authorList>
    </citation>
    <scope>NUCLEOTIDE SEQUENCE [LARGE SCALE GENOMIC DNA]</scope>
    <source>
        <strain evidence="8 9">WCA-MUC-591-APC-4B</strain>
    </source>
</reference>
<feature type="transmembrane region" description="Helical" evidence="6">
    <location>
        <begin position="226"/>
        <end position="244"/>
    </location>
</feature>
<comment type="subcellular location">
    <subcellularLocation>
        <location evidence="1">Cell membrane</location>
        <topology evidence="1">Multi-pass membrane protein</topology>
    </subcellularLocation>
</comment>
<comment type="caution">
    <text evidence="8">The sequence shown here is derived from an EMBL/GenBank/DDBJ whole genome shotgun (WGS) entry which is preliminary data.</text>
</comment>
<feature type="transmembrane region" description="Helical" evidence="6">
    <location>
        <begin position="311"/>
        <end position="335"/>
    </location>
</feature>
<dbReference type="Pfam" id="PF07690">
    <property type="entry name" value="MFS_1"/>
    <property type="match status" value="1"/>
</dbReference>
<feature type="transmembrane region" description="Helical" evidence="6">
    <location>
        <begin position="7"/>
        <end position="29"/>
    </location>
</feature>
<keyword evidence="2" id="KW-0813">Transport</keyword>
<feature type="transmembrane region" description="Helical" evidence="6">
    <location>
        <begin position="74"/>
        <end position="93"/>
    </location>
</feature>
<organism evidence="8 9">
    <name type="scientific">Mogibacterium kristiansenii</name>
    <dbReference type="NCBI Taxonomy" id="2606708"/>
    <lineage>
        <taxon>Bacteria</taxon>
        <taxon>Bacillati</taxon>
        <taxon>Bacillota</taxon>
        <taxon>Clostridia</taxon>
        <taxon>Peptostreptococcales</taxon>
        <taxon>Anaerovoracaceae</taxon>
        <taxon>Mogibacterium</taxon>
    </lineage>
</organism>
<feature type="transmembrane region" description="Helical" evidence="6">
    <location>
        <begin position="41"/>
        <end position="62"/>
    </location>
</feature>
<sequence>MNNNKRWLYLAVATVILLFQGLIYAWSLFRTPFSEIYTDWTVAQLSMTFTISISCFCLGGFVGGQLSKKLGVKVRFLITAVCLFIGFFGVSMLNPADSAGSLTKLYIFYGVFGGGGVGIGYNAVISTITKWFPDKVGLASGIMLMGFGLGSLLLGSVVTGMVAAQGLFPTFKILAIAITVVMVVGAIIIKAPEAPAAPAEAKAEEKEEKSTAVSFSAGEMLKTSRFWIFFLWAIALNSAGLMVINSAANISLAFGGSAILGMVVSLFNGAGRIIAGNNFDRFGRKKSTLINVSFMMIAGILLVLAGKTNSLLLITVGLVFVGMAYGGTPTITSAYTNLSFGPKNFTANFSIANFSLLPAAIVGPMISAKLLEAAGGKYDTCFIAIIAFTLISLVLWVLLNGASKKSVNEDYK</sequence>
<feature type="transmembrane region" description="Helical" evidence="6">
    <location>
        <begin position="288"/>
        <end position="305"/>
    </location>
</feature>
<evidence type="ECO:0000256" key="5">
    <source>
        <dbReference type="ARBA" id="ARBA00023136"/>
    </source>
</evidence>
<gene>
    <name evidence="8" type="ORF">FYJ65_06940</name>
</gene>
<keyword evidence="9" id="KW-1185">Reference proteome</keyword>
<evidence type="ECO:0000256" key="6">
    <source>
        <dbReference type="SAM" id="Phobius"/>
    </source>
</evidence>
<keyword evidence="5 6" id="KW-0472">Membrane</keyword>
<dbReference type="InterPro" id="IPR011701">
    <property type="entry name" value="MFS"/>
</dbReference>
<evidence type="ECO:0000259" key="7">
    <source>
        <dbReference type="PROSITE" id="PS50850"/>
    </source>
</evidence>
<feature type="transmembrane region" description="Helical" evidence="6">
    <location>
        <begin position="170"/>
        <end position="189"/>
    </location>
</feature>
<dbReference type="InterPro" id="IPR052983">
    <property type="entry name" value="MFS_Riboflavin_Transporter"/>
</dbReference>
<dbReference type="PANTHER" id="PTHR43385:SF1">
    <property type="entry name" value="RIBOFLAVIN TRANSPORTER RIBJ"/>
    <property type="match status" value="1"/>
</dbReference>
<dbReference type="Gene3D" id="1.20.1250.20">
    <property type="entry name" value="MFS general substrate transporter like domains"/>
    <property type="match status" value="1"/>
</dbReference>
<dbReference type="InterPro" id="IPR036259">
    <property type="entry name" value="MFS_trans_sf"/>
</dbReference>
<dbReference type="RefSeq" id="WP_154554627.1">
    <property type="nucleotide sequence ID" value="NZ_JAQXUZ010000023.1"/>
</dbReference>
<dbReference type="PROSITE" id="PS50850">
    <property type="entry name" value="MFS"/>
    <property type="match status" value="1"/>
</dbReference>
<protein>
    <submittedName>
        <fullName evidence="8">OFA family MFS transporter</fullName>
    </submittedName>
</protein>
<evidence type="ECO:0000256" key="3">
    <source>
        <dbReference type="ARBA" id="ARBA00022692"/>
    </source>
</evidence>
<dbReference type="EMBL" id="VUNA01000013">
    <property type="protein sequence ID" value="MST71066.1"/>
    <property type="molecule type" value="Genomic_DNA"/>
</dbReference>